<reference evidence="2 3" key="1">
    <citation type="submission" date="2014-04" db="EMBL/GenBank/DDBJ databases">
        <authorList>
            <consortium name="DOE Joint Genome Institute"/>
            <person name="Kuo A."/>
            <person name="Kohler A."/>
            <person name="Nagy L.G."/>
            <person name="Floudas D."/>
            <person name="Copeland A."/>
            <person name="Barry K.W."/>
            <person name="Cichocki N."/>
            <person name="Veneault-Fourrey C."/>
            <person name="LaButti K."/>
            <person name="Lindquist E.A."/>
            <person name="Lipzen A."/>
            <person name="Lundell T."/>
            <person name="Morin E."/>
            <person name="Murat C."/>
            <person name="Sun H."/>
            <person name="Tunlid A."/>
            <person name="Henrissat B."/>
            <person name="Grigoriev I.V."/>
            <person name="Hibbett D.S."/>
            <person name="Martin F."/>
            <person name="Nordberg H.P."/>
            <person name="Cantor M.N."/>
            <person name="Hua S.X."/>
        </authorList>
    </citation>
    <scope>NUCLEOTIDE SEQUENCE [LARGE SCALE GENOMIC DNA]</scope>
    <source>
        <strain evidence="2 3">Foug A</strain>
    </source>
</reference>
<dbReference type="Proteomes" id="UP000053989">
    <property type="component" value="Unassembled WGS sequence"/>
</dbReference>
<feature type="compositionally biased region" description="Polar residues" evidence="1">
    <location>
        <begin position="60"/>
        <end position="81"/>
    </location>
</feature>
<evidence type="ECO:0000313" key="3">
    <source>
        <dbReference type="Proteomes" id="UP000053989"/>
    </source>
</evidence>
<reference evidence="3" key="2">
    <citation type="submission" date="2015-01" db="EMBL/GenBank/DDBJ databases">
        <title>Evolutionary Origins and Diversification of the Mycorrhizal Mutualists.</title>
        <authorList>
            <consortium name="DOE Joint Genome Institute"/>
            <consortium name="Mycorrhizal Genomics Consortium"/>
            <person name="Kohler A."/>
            <person name="Kuo A."/>
            <person name="Nagy L.G."/>
            <person name="Floudas D."/>
            <person name="Copeland A."/>
            <person name="Barry K.W."/>
            <person name="Cichocki N."/>
            <person name="Veneault-Fourrey C."/>
            <person name="LaButti K."/>
            <person name="Lindquist E.A."/>
            <person name="Lipzen A."/>
            <person name="Lundell T."/>
            <person name="Morin E."/>
            <person name="Murat C."/>
            <person name="Riley R."/>
            <person name="Ohm R."/>
            <person name="Sun H."/>
            <person name="Tunlid A."/>
            <person name="Henrissat B."/>
            <person name="Grigoriev I.V."/>
            <person name="Hibbett D.S."/>
            <person name="Martin F."/>
        </authorList>
    </citation>
    <scope>NUCLEOTIDE SEQUENCE [LARGE SCALE GENOMIC DNA]</scope>
    <source>
        <strain evidence="3">Foug A</strain>
    </source>
</reference>
<dbReference type="STRING" id="1036808.A0A0C3EAI8"/>
<organism evidence="2 3">
    <name type="scientific">Scleroderma citrinum Foug A</name>
    <dbReference type="NCBI Taxonomy" id="1036808"/>
    <lineage>
        <taxon>Eukaryota</taxon>
        <taxon>Fungi</taxon>
        <taxon>Dikarya</taxon>
        <taxon>Basidiomycota</taxon>
        <taxon>Agaricomycotina</taxon>
        <taxon>Agaricomycetes</taxon>
        <taxon>Agaricomycetidae</taxon>
        <taxon>Boletales</taxon>
        <taxon>Sclerodermatineae</taxon>
        <taxon>Sclerodermataceae</taxon>
        <taxon>Scleroderma</taxon>
    </lineage>
</organism>
<accession>A0A0C3EAI8</accession>
<keyword evidence="3" id="KW-1185">Reference proteome</keyword>
<evidence type="ECO:0000256" key="1">
    <source>
        <dbReference type="SAM" id="MobiDB-lite"/>
    </source>
</evidence>
<dbReference type="HOGENOM" id="CLU_069668_0_0_1"/>
<gene>
    <name evidence="2" type="ORF">SCLCIDRAFT_543755</name>
</gene>
<dbReference type="InParanoid" id="A0A0C3EAI8"/>
<feature type="region of interest" description="Disordered" evidence="1">
    <location>
        <begin position="1"/>
        <end position="20"/>
    </location>
</feature>
<sequence length="259" mass="28174">MSLFSRLSRPPPAVGRAYSSFFSSKPGGGRYFNSHKPPKPVVPTGKVDKAHNTAVPAEPDSNSANDSVKASGEESSSQSLQPPRRFSDTTPGPTLGVTADAFSPSAALTTFYDRAQVPTHRAITAKEFTFHQFFSLYRPLLLLSQPASIIFESIDPSTPLLPTRLDQVEAESASANTIDDPPESSQEADVDAARQLAHTLVNNRVGAIMAWQDTLSRLGLAQESVIGDPVLIKQAAQKWVSVYADSTRRKKRKKMKKHN</sequence>
<evidence type="ECO:0000313" key="2">
    <source>
        <dbReference type="EMBL" id="KIM65359.1"/>
    </source>
</evidence>
<name>A0A0C3EAI8_9AGAM</name>
<proteinExistence type="predicted"/>
<dbReference type="OrthoDB" id="3268560at2759"/>
<dbReference type="EMBL" id="KN822023">
    <property type="protein sequence ID" value="KIM65359.1"/>
    <property type="molecule type" value="Genomic_DNA"/>
</dbReference>
<protein>
    <submittedName>
        <fullName evidence="2">Uncharacterized protein</fullName>
    </submittedName>
</protein>
<feature type="region of interest" description="Disordered" evidence="1">
    <location>
        <begin position="28"/>
        <end position="99"/>
    </location>
</feature>
<dbReference type="AlphaFoldDB" id="A0A0C3EAI8"/>